<dbReference type="Proteomes" id="UP000270299">
    <property type="component" value="Unassembled WGS sequence"/>
</dbReference>
<dbReference type="EMBL" id="RCUV01000010">
    <property type="protein sequence ID" value="RLP70318.1"/>
    <property type="molecule type" value="Genomic_DNA"/>
</dbReference>
<evidence type="ECO:0000313" key="1">
    <source>
        <dbReference type="EMBL" id="RLP70318.1"/>
    </source>
</evidence>
<comment type="caution">
    <text evidence="1">The sequence shown here is derived from an EMBL/GenBank/DDBJ whole genome shotgun (WGS) entry which is preliminary data.</text>
</comment>
<protein>
    <submittedName>
        <fullName evidence="1">Uncharacterized protein</fullName>
    </submittedName>
</protein>
<dbReference type="AlphaFoldDB" id="A0A3L6ZR60"/>
<keyword evidence="2" id="KW-1185">Reference proteome</keyword>
<proteinExistence type="predicted"/>
<accession>A0A3L6ZR60</accession>
<evidence type="ECO:0000313" key="2">
    <source>
        <dbReference type="Proteomes" id="UP000270299"/>
    </source>
</evidence>
<organism evidence="1 2">
    <name type="scientific">Mycetocola manganoxydans</name>
    <dbReference type="NCBI Taxonomy" id="699879"/>
    <lineage>
        <taxon>Bacteria</taxon>
        <taxon>Bacillati</taxon>
        <taxon>Actinomycetota</taxon>
        <taxon>Actinomycetes</taxon>
        <taxon>Micrococcales</taxon>
        <taxon>Microbacteriaceae</taxon>
        <taxon>Mycetocola</taxon>
    </lineage>
</organism>
<sequence>MLELSRLISSVPFFDIYRRAEPLRSFSEPLRFVKQIARLIGGAFRGLRHVATIARFDKTSQRNQ</sequence>
<gene>
    <name evidence="1" type="ORF">D9V29_10205</name>
</gene>
<name>A0A3L6ZR60_9MICO</name>
<reference evidence="1 2" key="1">
    <citation type="submission" date="2018-10" db="EMBL/GenBank/DDBJ databases">
        <authorList>
            <person name="Li J."/>
        </authorList>
    </citation>
    <scope>NUCLEOTIDE SEQUENCE [LARGE SCALE GENOMIC DNA]</scope>
    <source>
        <strain evidence="1 2">CCTCC AB209002</strain>
    </source>
</reference>